<dbReference type="UniPathway" id="UPA00378"/>
<keyword evidence="11" id="KW-0479">Metal-binding</keyword>
<dbReference type="GO" id="GO:0005794">
    <property type="term" value="C:Golgi apparatus"/>
    <property type="evidence" value="ECO:0007669"/>
    <property type="project" value="TreeGrafter"/>
</dbReference>
<evidence type="ECO:0000256" key="10">
    <source>
        <dbReference type="ARBA" id="ARBA00023180"/>
    </source>
</evidence>
<evidence type="ECO:0000256" key="1">
    <source>
        <dbReference type="ARBA" id="ARBA00004606"/>
    </source>
</evidence>
<comment type="caution">
    <text evidence="14">The sequence shown here is derived from an EMBL/GenBank/DDBJ whole genome shotgun (WGS) entry which is preliminary data.</text>
</comment>
<evidence type="ECO:0000259" key="12">
    <source>
        <dbReference type="Pfam" id="PF02709"/>
    </source>
</evidence>
<keyword evidence="8 11" id="KW-1133">Transmembrane helix</keyword>
<comment type="similarity">
    <text evidence="3 11">Belongs to the glycosyltransferase 7 family.</text>
</comment>
<dbReference type="PANTHER" id="PTHR19300:SF57">
    <property type="entry name" value="BETA-1,4-N-ACETYLGALACTOSAMINYLTRANSFERASE"/>
    <property type="match status" value="1"/>
</dbReference>
<organism evidence="14 15">
    <name type="scientific">Daphnia galeata</name>
    <dbReference type="NCBI Taxonomy" id="27404"/>
    <lineage>
        <taxon>Eukaryota</taxon>
        <taxon>Metazoa</taxon>
        <taxon>Ecdysozoa</taxon>
        <taxon>Arthropoda</taxon>
        <taxon>Crustacea</taxon>
        <taxon>Branchiopoda</taxon>
        <taxon>Diplostraca</taxon>
        <taxon>Cladocera</taxon>
        <taxon>Anomopoda</taxon>
        <taxon>Daphniidae</taxon>
        <taxon>Daphnia</taxon>
    </lineage>
</organism>
<dbReference type="InterPro" id="IPR027791">
    <property type="entry name" value="Galactosyl_T_C"/>
</dbReference>
<accession>A0A8J2RBS2</accession>
<proteinExistence type="inferred from homology"/>
<reference evidence="14" key="1">
    <citation type="submission" date="2021-11" db="EMBL/GenBank/DDBJ databases">
        <authorList>
            <person name="Schell T."/>
        </authorList>
    </citation>
    <scope>NUCLEOTIDE SEQUENCE</scope>
    <source>
        <strain evidence="14">M5</strain>
    </source>
</reference>
<comment type="function">
    <text evidence="11">Catalyzes the transfer of galactose onto proteins or lipids.</text>
</comment>
<feature type="transmembrane region" description="Helical" evidence="11">
    <location>
        <begin position="12"/>
        <end position="31"/>
    </location>
</feature>
<dbReference type="PANTHER" id="PTHR19300">
    <property type="entry name" value="BETA-1,4-GALACTOSYLTRANSFERASE"/>
    <property type="match status" value="1"/>
</dbReference>
<dbReference type="AlphaFoldDB" id="A0A8J2RBS2"/>
<dbReference type="GO" id="GO:0016020">
    <property type="term" value="C:membrane"/>
    <property type="evidence" value="ECO:0007669"/>
    <property type="project" value="UniProtKB-SubCell"/>
</dbReference>
<dbReference type="InterPro" id="IPR029044">
    <property type="entry name" value="Nucleotide-diphossugar_trans"/>
</dbReference>
<dbReference type="Pfam" id="PF02709">
    <property type="entry name" value="Glyco_transf_7C"/>
    <property type="match status" value="1"/>
</dbReference>
<evidence type="ECO:0000313" key="14">
    <source>
        <dbReference type="EMBL" id="CAH0098467.1"/>
    </source>
</evidence>
<dbReference type="InterPro" id="IPR003859">
    <property type="entry name" value="Galactosyl_T"/>
</dbReference>
<dbReference type="SUPFAM" id="SSF53448">
    <property type="entry name" value="Nucleotide-diphospho-sugar transferases"/>
    <property type="match status" value="1"/>
</dbReference>
<dbReference type="GO" id="GO:0005975">
    <property type="term" value="P:carbohydrate metabolic process"/>
    <property type="evidence" value="ECO:0007669"/>
    <property type="project" value="InterPro"/>
</dbReference>
<evidence type="ECO:0000256" key="4">
    <source>
        <dbReference type="ARBA" id="ARBA00022676"/>
    </source>
</evidence>
<evidence type="ECO:0000256" key="2">
    <source>
        <dbReference type="ARBA" id="ARBA00004922"/>
    </source>
</evidence>
<dbReference type="GO" id="GO:0008378">
    <property type="term" value="F:galactosyltransferase activity"/>
    <property type="evidence" value="ECO:0007669"/>
    <property type="project" value="TreeGrafter"/>
</dbReference>
<keyword evidence="4 11" id="KW-0328">Glycosyltransferase</keyword>
<protein>
    <recommendedName>
        <fullName evidence="11">Beta-1,4-N-acetylgalactosaminyltransferase</fullName>
        <ecNumber evidence="11">2.4.1.-</ecNumber>
    </recommendedName>
    <alternativeName>
        <fullName evidence="11">Beta-4-GalNAcT</fullName>
    </alternativeName>
</protein>
<comment type="cofactor">
    <cofactor evidence="11">
        <name>Mn(2+)</name>
        <dbReference type="ChEBI" id="CHEBI:29035"/>
    </cofactor>
</comment>
<dbReference type="PRINTS" id="PR02050">
    <property type="entry name" value="B14GALTRFASE"/>
</dbReference>
<dbReference type="GO" id="GO:0006688">
    <property type="term" value="P:glycosphingolipid biosynthetic process"/>
    <property type="evidence" value="ECO:0007669"/>
    <property type="project" value="TreeGrafter"/>
</dbReference>
<evidence type="ECO:0000313" key="15">
    <source>
        <dbReference type="Proteomes" id="UP000789390"/>
    </source>
</evidence>
<dbReference type="Pfam" id="PF13733">
    <property type="entry name" value="Glyco_transf_7N"/>
    <property type="match status" value="1"/>
</dbReference>
<keyword evidence="5 11" id="KW-0808">Transferase</keyword>
<keyword evidence="6 11" id="KW-0812">Transmembrane</keyword>
<dbReference type="InterPro" id="IPR027995">
    <property type="entry name" value="Galactosyl_T_N"/>
</dbReference>
<feature type="domain" description="Galactosyltransferase N-terminal" evidence="13">
    <location>
        <begin position="82"/>
        <end position="208"/>
    </location>
</feature>
<keyword evidence="10 11" id="KW-0325">Glycoprotein</keyword>
<evidence type="ECO:0000256" key="5">
    <source>
        <dbReference type="ARBA" id="ARBA00022679"/>
    </source>
</evidence>
<name>A0A8J2RBS2_9CRUS</name>
<keyword evidence="11" id="KW-0464">Manganese</keyword>
<evidence type="ECO:0000256" key="3">
    <source>
        <dbReference type="ARBA" id="ARBA00005735"/>
    </source>
</evidence>
<sequence>MTLLRLGVLLRGVFLPLGLFVIFISFHHVMLNSYPNIKWFSKINLIESESRNESSEYFATTHIADRQQNEDKPPCFKSVSPGRIKLVINTTLPTDQELNQLFPHIQMGGHWQPDHCQPRQRLGIFIPMRKRWHQLPILLRHLHKLLVPQWRHYTIFVIEQADEEPFNRGKLLNAGILEALKIHLDLNCFILHDVDTLPETSLAIYKCHEDCRFALQMSTYQKKRNYKKAYKGYTGGVLAIRRSQFEDINGFSNEFWGWGGEDDDLANRLNNKSYQVKRELSPGGYFYSLDHPLVPANPQREDIVEKHKGNLHGEGLDSVDYVVLNNERRRLYTFFSVSLSPGRDHAAVGSSS</sequence>
<gene>
    <name evidence="14" type="ORF">DGAL_LOCUS546</name>
</gene>
<evidence type="ECO:0000256" key="8">
    <source>
        <dbReference type="ARBA" id="ARBA00022989"/>
    </source>
</evidence>
<dbReference type="GO" id="GO:0046872">
    <property type="term" value="F:metal ion binding"/>
    <property type="evidence" value="ECO:0007669"/>
    <property type="project" value="UniProtKB-UniRule"/>
</dbReference>
<keyword evidence="15" id="KW-1185">Reference proteome</keyword>
<dbReference type="EMBL" id="CAKKLH010000002">
    <property type="protein sequence ID" value="CAH0098467.1"/>
    <property type="molecule type" value="Genomic_DNA"/>
</dbReference>
<dbReference type="EC" id="2.4.1.-" evidence="11"/>
<evidence type="ECO:0000256" key="6">
    <source>
        <dbReference type="ARBA" id="ARBA00022692"/>
    </source>
</evidence>
<dbReference type="Gene3D" id="3.90.550.10">
    <property type="entry name" value="Spore Coat Polysaccharide Biosynthesis Protein SpsA, Chain A"/>
    <property type="match status" value="1"/>
</dbReference>
<evidence type="ECO:0000256" key="11">
    <source>
        <dbReference type="RuleBase" id="RU368121"/>
    </source>
</evidence>
<dbReference type="GO" id="GO:0033842">
    <property type="term" value="F:N-acetyl-beta-glucosaminyl-derivative 4-beta-N-acetylgalactosaminyltransferase activity"/>
    <property type="evidence" value="ECO:0007669"/>
    <property type="project" value="TreeGrafter"/>
</dbReference>
<dbReference type="OrthoDB" id="10038994at2759"/>
<keyword evidence="9 11" id="KW-0472">Membrane</keyword>
<evidence type="ECO:0000256" key="9">
    <source>
        <dbReference type="ARBA" id="ARBA00023136"/>
    </source>
</evidence>
<evidence type="ECO:0000259" key="13">
    <source>
        <dbReference type="Pfam" id="PF13733"/>
    </source>
</evidence>
<dbReference type="Proteomes" id="UP000789390">
    <property type="component" value="Unassembled WGS sequence"/>
</dbReference>
<evidence type="ECO:0000256" key="7">
    <source>
        <dbReference type="ARBA" id="ARBA00022968"/>
    </source>
</evidence>
<comment type="subcellular location">
    <subcellularLocation>
        <location evidence="1 11">Membrane</location>
        <topology evidence="1 11">Single-pass type II membrane protein</topology>
    </subcellularLocation>
</comment>
<feature type="domain" description="Galactosyltransferase C-terminal" evidence="12">
    <location>
        <begin position="218"/>
        <end position="291"/>
    </location>
</feature>
<keyword evidence="7 11" id="KW-0735">Signal-anchor</keyword>
<comment type="pathway">
    <text evidence="2 11">Protein modification; protein glycosylation.</text>
</comment>